<gene>
    <name evidence="2" type="ORF">BDK92_6449</name>
</gene>
<dbReference type="InterPro" id="IPR051200">
    <property type="entry name" value="Host-pathogen_enzymatic-act"/>
</dbReference>
<sequence>MTSEPDRRITAGLRQVADALPVTPPPVGQLRARAFHRASTGRAAWRRPAFAAAAVLAVLVVVALLPVPGTGGRGWDPASPAVSPTLPHRFAGMSLLTASVSTAPPGPAMALYGQGSLGTRLGTSQVLVLGVDGRTYRRLDLAEQRGATGDDGEWHAAGVLLAPDGTRVAVASEQRVDDGLELVDLRTGAVRRIPLGRPVTVRLLAWTPDGSRLVISMGDGALDGSGSRNGRLAVVDLGNGRVSMVGQELLPDPYLKVAVSPDGELLAVPTGPGRVALVDLTGVVRRSLTLPEGYYLDSPAAWSPDGRLLAVQHLGAVRGGLAFVDVTGVGAPTPAPLSALAHPAALLGWASERAVLVGVEGGDYEIVERSVDGAVTRTVARAGQGPGRIGRVDGLQLAKGLLEDLRVAEVGGPDRGPWPRWWIVSVAALVLGGCWLIRPLRRRVTRMLAGSAAPVDRPAAHDPDRE</sequence>
<proteinExistence type="predicted"/>
<evidence type="ECO:0000313" key="3">
    <source>
        <dbReference type="Proteomes" id="UP000277671"/>
    </source>
</evidence>
<comment type="caution">
    <text evidence="2">The sequence shown here is derived from an EMBL/GenBank/DDBJ whole genome shotgun (WGS) entry which is preliminary data.</text>
</comment>
<feature type="transmembrane region" description="Helical" evidence="1">
    <location>
        <begin position="418"/>
        <end position="437"/>
    </location>
</feature>
<protein>
    <recommendedName>
        <fullName evidence="4">WD40 repeat protein</fullName>
    </recommendedName>
</protein>
<keyword evidence="1" id="KW-0812">Transmembrane</keyword>
<feature type="transmembrane region" description="Helical" evidence="1">
    <location>
        <begin position="49"/>
        <end position="67"/>
    </location>
</feature>
<evidence type="ECO:0008006" key="4">
    <source>
        <dbReference type="Google" id="ProtNLM"/>
    </source>
</evidence>
<keyword evidence="1" id="KW-1133">Transmembrane helix</keyword>
<keyword evidence="3" id="KW-1185">Reference proteome</keyword>
<dbReference type="PANTHER" id="PTHR47197:SF3">
    <property type="entry name" value="DIHYDRO-HEME D1 DEHYDROGENASE"/>
    <property type="match status" value="1"/>
</dbReference>
<dbReference type="Gene3D" id="2.130.10.10">
    <property type="entry name" value="YVTN repeat-like/Quinoprotein amine dehydrogenase"/>
    <property type="match status" value="1"/>
</dbReference>
<dbReference type="EMBL" id="RBKT01000001">
    <property type="protein sequence ID" value="RKR92017.1"/>
    <property type="molecule type" value="Genomic_DNA"/>
</dbReference>
<dbReference type="InterPro" id="IPR015943">
    <property type="entry name" value="WD40/YVTN_repeat-like_dom_sf"/>
</dbReference>
<reference evidence="2 3" key="1">
    <citation type="submission" date="2018-10" db="EMBL/GenBank/DDBJ databases">
        <title>Sequencing the genomes of 1000 actinobacteria strains.</title>
        <authorList>
            <person name="Klenk H.-P."/>
        </authorList>
    </citation>
    <scope>NUCLEOTIDE SEQUENCE [LARGE SCALE GENOMIC DNA]</scope>
    <source>
        <strain evidence="2 3">DSM 45175</strain>
    </source>
</reference>
<organism evidence="2 3">
    <name type="scientific">Micromonospora pisi</name>
    <dbReference type="NCBI Taxonomy" id="589240"/>
    <lineage>
        <taxon>Bacteria</taxon>
        <taxon>Bacillati</taxon>
        <taxon>Actinomycetota</taxon>
        <taxon>Actinomycetes</taxon>
        <taxon>Micromonosporales</taxon>
        <taxon>Micromonosporaceae</taxon>
        <taxon>Micromonospora</taxon>
    </lineage>
</organism>
<accession>A0A495JSP2</accession>
<dbReference type="SUPFAM" id="SSF82171">
    <property type="entry name" value="DPP6 N-terminal domain-like"/>
    <property type="match status" value="1"/>
</dbReference>
<dbReference type="OrthoDB" id="3383117at2"/>
<dbReference type="AlphaFoldDB" id="A0A495JSP2"/>
<evidence type="ECO:0000256" key="1">
    <source>
        <dbReference type="SAM" id="Phobius"/>
    </source>
</evidence>
<name>A0A495JSP2_9ACTN</name>
<evidence type="ECO:0000313" key="2">
    <source>
        <dbReference type="EMBL" id="RKR92017.1"/>
    </source>
</evidence>
<dbReference type="Proteomes" id="UP000277671">
    <property type="component" value="Unassembled WGS sequence"/>
</dbReference>
<dbReference type="RefSeq" id="WP_121160082.1">
    <property type="nucleotide sequence ID" value="NZ_RBKT01000001.1"/>
</dbReference>
<keyword evidence="1" id="KW-0472">Membrane</keyword>
<dbReference type="PANTHER" id="PTHR47197">
    <property type="entry name" value="PROTEIN NIRF"/>
    <property type="match status" value="1"/>
</dbReference>